<keyword evidence="2" id="KW-0067">ATP-binding</keyword>
<dbReference type="SMART" id="SM00331">
    <property type="entry name" value="PP2C_SIG"/>
    <property type="match status" value="1"/>
</dbReference>
<dbReference type="Proteomes" id="UP001363010">
    <property type="component" value="Unassembled WGS sequence"/>
</dbReference>
<evidence type="ECO:0000313" key="2">
    <source>
        <dbReference type="EMBL" id="MEJ8826099.1"/>
    </source>
</evidence>
<dbReference type="Gene3D" id="3.60.40.10">
    <property type="entry name" value="PPM-type phosphatase domain"/>
    <property type="match status" value="1"/>
</dbReference>
<dbReference type="RefSeq" id="WP_340367137.1">
    <property type="nucleotide sequence ID" value="NZ_JBBKZV010000029.1"/>
</dbReference>
<dbReference type="Pfam" id="PF13581">
    <property type="entry name" value="HATPase_c_2"/>
    <property type="match status" value="1"/>
</dbReference>
<dbReference type="InterPro" id="IPR039248">
    <property type="entry name" value="Ptase_RsbX"/>
</dbReference>
<dbReference type="PANTHER" id="PTHR35801">
    <property type="entry name" value="PHOSPHOSERINE PHOSPHATASE RSBX"/>
    <property type="match status" value="1"/>
</dbReference>
<comment type="caution">
    <text evidence="2">The sequence shown here is derived from an EMBL/GenBank/DDBJ whole genome shotgun (WGS) entry which is preliminary data.</text>
</comment>
<sequence length="339" mass="35175">MGPHLAIPVVEPNQVGEARRAAARLTHELGFDEATCGRAALVVTELGTNLARHAKGGVMLLGCTTNGKGRILEIISTDQGPGMADVRQSMVDGYSTGGSPGTGLGAVRRLAADFHVFSVPATGTVIVARVGAAADTAGVADHQAFSVGGICLSAPGETVCGDNWSVRLHGNKAQVMVADGLGHGPQAAEASQAARQVFETAAGPPHAILVRAHGLMRSTRGAAVAIAELDATTGSLLFAGAGNIAGRIISGVDDRSLMSQNGTLGVQVRKLADTPYAWPAHAIVVLHSDGITTRWNFDDAKGVLQQDPVLIAAWLLRGNRRGRDDATVVVVRRAWEQFR</sequence>
<gene>
    <name evidence="2" type="ORF">WKW80_29410</name>
</gene>
<organism evidence="2 3">
    <name type="scientific">Variovorax humicola</name>
    <dbReference type="NCBI Taxonomy" id="1769758"/>
    <lineage>
        <taxon>Bacteria</taxon>
        <taxon>Pseudomonadati</taxon>
        <taxon>Pseudomonadota</taxon>
        <taxon>Betaproteobacteria</taxon>
        <taxon>Burkholderiales</taxon>
        <taxon>Comamonadaceae</taxon>
        <taxon>Variovorax</taxon>
    </lineage>
</organism>
<keyword evidence="3" id="KW-1185">Reference proteome</keyword>
<protein>
    <submittedName>
        <fullName evidence="2">ATP-binding SpoIIE family protein phosphatase</fullName>
    </submittedName>
</protein>
<dbReference type="InterPro" id="IPR036457">
    <property type="entry name" value="PPM-type-like_dom_sf"/>
</dbReference>
<dbReference type="Pfam" id="PF07228">
    <property type="entry name" value="SpoIIE"/>
    <property type="match status" value="1"/>
</dbReference>
<dbReference type="EMBL" id="JBBKZV010000029">
    <property type="protein sequence ID" value="MEJ8826099.1"/>
    <property type="molecule type" value="Genomic_DNA"/>
</dbReference>
<dbReference type="GO" id="GO:0005524">
    <property type="term" value="F:ATP binding"/>
    <property type="evidence" value="ECO:0007669"/>
    <property type="project" value="UniProtKB-KW"/>
</dbReference>
<dbReference type="InterPro" id="IPR001932">
    <property type="entry name" value="PPM-type_phosphatase-like_dom"/>
</dbReference>
<keyword evidence="2" id="KW-0547">Nucleotide-binding</keyword>
<evidence type="ECO:0000259" key="1">
    <source>
        <dbReference type="SMART" id="SM00331"/>
    </source>
</evidence>
<dbReference type="InterPro" id="IPR036890">
    <property type="entry name" value="HATPase_C_sf"/>
</dbReference>
<dbReference type="SUPFAM" id="SSF81606">
    <property type="entry name" value="PP2C-like"/>
    <property type="match status" value="1"/>
</dbReference>
<dbReference type="PANTHER" id="PTHR35801:SF1">
    <property type="entry name" value="PHOSPHOSERINE PHOSPHATASE RSBX"/>
    <property type="match status" value="1"/>
</dbReference>
<evidence type="ECO:0000313" key="3">
    <source>
        <dbReference type="Proteomes" id="UP001363010"/>
    </source>
</evidence>
<dbReference type="Gene3D" id="3.30.565.10">
    <property type="entry name" value="Histidine kinase-like ATPase, C-terminal domain"/>
    <property type="match status" value="1"/>
</dbReference>
<accession>A0ABU8W9A3</accession>
<proteinExistence type="predicted"/>
<dbReference type="CDD" id="cd16934">
    <property type="entry name" value="HATPase_RsbT-like"/>
    <property type="match status" value="1"/>
</dbReference>
<dbReference type="SUPFAM" id="SSF55874">
    <property type="entry name" value="ATPase domain of HSP90 chaperone/DNA topoisomerase II/histidine kinase"/>
    <property type="match status" value="1"/>
</dbReference>
<feature type="domain" description="PPM-type phosphatase" evidence="1">
    <location>
        <begin position="142"/>
        <end position="333"/>
    </location>
</feature>
<reference evidence="2 3" key="1">
    <citation type="submission" date="2024-03" db="EMBL/GenBank/DDBJ databases">
        <title>Novel species of the genus Variovorax.</title>
        <authorList>
            <person name="Liu Q."/>
            <person name="Xin Y.-H."/>
        </authorList>
    </citation>
    <scope>NUCLEOTIDE SEQUENCE [LARGE SCALE GENOMIC DNA]</scope>
    <source>
        <strain evidence="2 3">KACC 18501</strain>
    </source>
</reference>
<name>A0ABU8W9A3_9BURK</name>
<dbReference type="InterPro" id="IPR003594">
    <property type="entry name" value="HATPase_dom"/>
</dbReference>